<dbReference type="OMA" id="SHCAEVI"/>
<evidence type="ECO:0000313" key="3">
    <source>
        <dbReference type="Proteomes" id="UP000694546"/>
    </source>
</evidence>
<dbReference type="SMART" id="SM01257">
    <property type="entry name" value="KRAP_IP3R_bind"/>
    <property type="match status" value="1"/>
</dbReference>
<dbReference type="InterPro" id="IPR029325">
    <property type="entry name" value="ITPR-bd"/>
</dbReference>
<organism evidence="2 3">
    <name type="scientific">Gadus morhua</name>
    <name type="common">Atlantic cod</name>
    <dbReference type="NCBI Taxonomy" id="8049"/>
    <lineage>
        <taxon>Eukaryota</taxon>
        <taxon>Metazoa</taxon>
        <taxon>Chordata</taxon>
        <taxon>Craniata</taxon>
        <taxon>Vertebrata</taxon>
        <taxon>Euteleostomi</taxon>
        <taxon>Actinopterygii</taxon>
        <taxon>Neopterygii</taxon>
        <taxon>Teleostei</taxon>
        <taxon>Neoteleostei</taxon>
        <taxon>Acanthomorphata</taxon>
        <taxon>Zeiogadaria</taxon>
        <taxon>Gadariae</taxon>
        <taxon>Gadiformes</taxon>
        <taxon>Gadoidei</taxon>
        <taxon>Gadidae</taxon>
        <taxon>Gadus</taxon>
    </lineage>
</organism>
<reference evidence="2" key="2">
    <citation type="submission" date="2025-09" db="UniProtKB">
        <authorList>
            <consortium name="Ensembl"/>
        </authorList>
    </citation>
    <scope>IDENTIFICATION</scope>
</reference>
<feature type="domain" description="ITPR-interacting" evidence="1">
    <location>
        <begin position="1"/>
        <end position="96"/>
    </location>
</feature>
<dbReference type="PANTHER" id="PTHR17469">
    <property type="entry name" value="SPERM SPECIFIC ANTIGEN 2-RELATED"/>
    <property type="match status" value="1"/>
</dbReference>
<protein>
    <recommendedName>
        <fullName evidence="1">ITPR-interacting domain-containing protein</fullName>
    </recommendedName>
</protein>
<dbReference type="Pfam" id="PF14722">
    <property type="entry name" value="KRAP_IP3R_bind"/>
    <property type="match status" value="1"/>
</dbReference>
<dbReference type="GO" id="GO:0005102">
    <property type="term" value="F:signaling receptor binding"/>
    <property type="evidence" value="ECO:0007669"/>
    <property type="project" value="InterPro"/>
</dbReference>
<evidence type="ECO:0000259" key="1">
    <source>
        <dbReference type="SMART" id="SM01257"/>
    </source>
</evidence>
<dbReference type="GeneTree" id="ENSGT00940000160763"/>
<reference evidence="2" key="1">
    <citation type="submission" date="2025-08" db="UniProtKB">
        <authorList>
            <consortium name="Ensembl"/>
        </authorList>
    </citation>
    <scope>IDENTIFICATION</scope>
</reference>
<dbReference type="Ensembl" id="ENSGMOT00000001403.2">
    <property type="protein sequence ID" value="ENSGMOP00000001354.2"/>
    <property type="gene ID" value="ENSGMOG00000001306.2"/>
</dbReference>
<dbReference type="AlphaFoldDB" id="A0A8C4YXE4"/>
<accession>A0A8C4YXE4</accession>
<sequence length="96" mass="10625">PPGNTSNSSPSTSVSEVLQDCSEDAEETLFQLGFGHDMPQPPARVPPRFFTFHSQLQGINFRLFLQSQLQRIQEEDPNLSIASKTTAVNCAVKRCC</sequence>
<dbReference type="Proteomes" id="UP000694546">
    <property type="component" value="Chromosome 13"/>
</dbReference>
<proteinExistence type="predicted"/>
<dbReference type="InterPro" id="IPR043444">
    <property type="entry name" value="TESPA1-like"/>
</dbReference>
<evidence type="ECO:0000313" key="2">
    <source>
        <dbReference type="Ensembl" id="ENSGMOP00000001354.2"/>
    </source>
</evidence>
<keyword evidence="3" id="KW-1185">Reference proteome</keyword>
<dbReference type="PANTHER" id="PTHR17469:SF1">
    <property type="entry name" value="PROTEIN TESPA1"/>
    <property type="match status" value="1"/>
</dbReference>
<name>A0A8C4YXE4_GADMO</name>